<dbReference type="EC" id="2.7.4.2" evidence="2"/>
<dbReference type="PANTHER" id="PTHR31814">
    <property type="match status" value="1"/>
</dbReference>
<evidence type="ECO:0000256" key="5">
    <source>
        <dbReference type="ARBA" id="ARBA00022777"/>
    </source>
</evidence>
<dbReference type="NCBIfam" id="TIGR01220">
    <property type="entry name" value="Pmev_kin_Gr_pos"/>
    <property type="match status" value="1"/>
</dbReference>
<proteinExistence type="predicted"/>
<dbReference type="Pfam" id="PF08544">
    <property type="entry name" value="GHMP_kinases_C"/>
    <property type="match status" value="1"/>
</dbReference>
<keyword evidence="4" id="KW-0547">Nucleotide-binding</keyword>
<comment type="pathway">
    <text evidence="1">Isoprenoid biosynthesis; isopentenyl diphosphate biosynthesis via mevalonate pathway; isopentenyl diphosphate from (R)-mevalonate: step 2/3.</text>
</comment>
<keyword evidence="6" id="KW-0067">ATP-binding</keyword>
<evidence type="ECO:0000256" key="4">
    <source>
        <dbReference type="ARBA" id="ARBA00022741"/>
    </source>
</evidence>
<keyword evidence="5 9" id="KW-0418">Kinase</keyword>
<evidence type="ECO:0000256" key="6">
    <source>
        <dbReference type="ARBA" id="ARBA00022840"/>
    </source>
</evidence>
<organism evidence="9 10">
    <name type="scientific">Facklamia miroungae</name>
    <dbReference type="NCBI Taxonomy" id="120956"/>
    <lineage>
        <taxon>Bacteria</taxon>
        <taxon>Bacillati</taxon>
        <taxon>Bacillota</taxon>
        <taxon>Bacilli</taxon>
        <taxon>Lactobacillales</taxon>
        <taxon>Aerococcaceae</taxon>
        <taxon>Facklamia</taxon>
    </lineage>
</organism>
<dbReference type="Proteomes" id="UP000199708">
    <property type="component" value="Unassembled WGS sequence"/>
</dbReference>
<dbReference type="SUPFAM" id="SSF55060">
    <property type="entry name" value="GHMP Kinase, C-terminal domain"/>
    <property type="match status" value="1"/>
</dbReference>
<evidence type="ECO:0000256" key="3">
    <source>
        <dbReference type="ARBA" id="ARBA00022679"/>
    </source>
</evidence>
<sequence>MNPNFPAQSQKSLTIKVPGKLYIAGEYAVLAPNQPAILLALDQYLELKITKRTGEHSLVENHQADYPTLGLAVKEEALTQANQPPLTSKELSKWRYVIQAIKVAKSFLQECGIDFQAFHLQIQSHLMNKAGLKYGLGSSGAVTVGTLKALLAFHDLKITPEKLYRLAVISQLQLGTAGSFGDLAANSFGGWIYYQAPERNALQAMMTESSSITNLLNCEWPSLVIERLEVPTELQLLIGWTQQPASTDNLVNQLLDQVKVRPQPYQAFLDQAQSAVLQLKEGLIENHPQSIDQAINAYRDSLEYLSGAYDLSIETNSLTKLITIANNHHYAAKSSGAGGGDCGIALGFDLQYKAAIVSQWQTQQIIPLDLGPAPQIS</sequence>
<dbReference type="SUPFAM" id="SSF54211">
    <property type="entry name" value="Ribosomal protein S5 domain 2-like"/>
    <property type="match status" value="1"/>
</dbReference>
<name>A0A1G7RG52_9LACT</name>
<dbReference type="UniPathway" id="UPA00057">
    <property type="reaction ID" value="UER00099"/>
</dbReference>
<evidence type="ECO:0000256" key="2">
    <source>
        <dbReference type="ARBA" id="ARBA00012958"/>
    </source>
</evidence>
<dbReference type="EMBL" id="FNCK01000003">
    <property type="protein sequence ID" value="SDG09748.1"/>
    <property type="molecule type" value="Genomic_DNA"/>
</dbReference>
<evidence type="ECO:0000256" key="1">
    <source>
        <dbReference type="ARBA" id="ARBA00005017"/>
    </source>
</evidence>
<keyword evidence="3" id="KW-0808">Transferase</keyword>
<accession>A0A1G7RG52</accession>
<dbReference type="InterPro" id="IPR035102">
    <property type="entry name" value="Phosphomevalonate_kinase"/>
</dbReference>
<dbReference type="InterPro" id="IPR020568">
    <property type="entry name" value="Ribosomal_Su5_D2-typ_SF"/>
</dbReference>
<evidence type="ECO:0000313" key="9">
    <source>
        <dbReference type="EMBL" id="SDG09748.1"/>
    </source>
</evidence>
<dbReference type="STRING" id="120956.SAMN05421791_10330"/>
<dbReference type="Gene3D" id="3.30.230.10">
    <property type="match status" value="1"/>
</dbReference>
<keyword evidence="10" id="KW-1185">Reference proteome</keyword>
<evidence type="ECO:0000259" key="7">
    <source>
        <dbReference type="Pfam" id="PF00288"/>
    </source>
</evidence>
<dbReference type="GO" id="GO:0004631">
    <property type="term" value="F:phosphomevalonate kinase activity"/>
    <property type="evidence" value="ECO:0007669"/>
    <property type="project" value="UniProtKB-EC"/>
</dbReference>
<reference evidence="9 10" key="1">
    <citation type="submission" date="2016-10" db="EMBL/GenBank/DDBJ databases">
        <authorList>
            <person name="de Groot N.N."/>
        </authorList>
    </citation>
    <scope>NUCLEOTIDE SEQUENCE [LARGE SCALE GENOMIC DNA]</scope>
    <source>
        <strain evidence="9 10">ATCC BAA-466</strain>
    </source>
</reference>
<dbReference type="InterPro" id="IPR005917">
    <property type="entry name" value="Pmev_kinase_bact"/>
</dbReference>
<dbReference type="Gene3D" id="3.30.70.890">
    <property type="entry name" value="GHMP kinase, C-terminal domain"/>
    <property type="match status" value="1"/>
</dbReference>
<dbReference type="PANTHER" id="PTHR31814:SF2">
    <property type="entry name" value="PHOSPHOMEVALONATE KINASE"/>
    <property type="match status" value="1"/>
</dbReference>
<dbReference type="InterPro" id="IPR006204">
    <property type="entry name" value="GHMP_kinase_N_dom"/>
</dbReference>
<protein>
    <recommendedName>
        <fullName evidence="2">phosphomevalonate kinase</fullName>
        <ecNumber evidence="2">2.7.4.2</ecNumber>
    </recommendedName>
</protein>
<feature type="domain" description="GHMP kinase C-terminal" evidence="8">
    <location>
        <begin position="282"/>
        <end position="362"/>
    </location>
</feature>
<dbReference type="InterPro" id="IPR036554">
    <property type="entry name" value="GHMP_kinase_C_sf"/>
</dbReference>
<dbReference type="AlphaFoldDB" id="A0A1G7RG52"/>
<feature type="domain" description="GHMP kinase N-terminal" evidence="7">
    <location>
        <begin position="101"/>
        <end position="190"/>
    </location>
</feature>
<dbReference type="RefSeq" id="WP_090289446.1">
    <property type="nucleotide sequence ID" value="NZ_FNCK01000003.1"/>
</dbReference>
<evidence type="ECO:0000313" key="10">
    <source>
        <dbReference type="Proteomes" id="UP000199708"/>
    </source>
</evidence>
<gene>
    <name evidence="9" type="ORF">SAMN05421791_10330</name>
</gene>
<dbReference type="InterPro" id="IPR014721">
    <property type="entry name" value="Ribsml_uS5_D2-typ_fold_subgr"/>
</dbReference>
<dbReference type="OrthoDB" id="1522677at2"/>
<dbReference type="InterPro" id="IPR013750">
    <property type="entry name" value="GHMP_kinase_C_dom"/>
</dbReference>
<dbReference type="GO" id="GO:0005524">
    <property type="term" value="F:ATP binding"/>
    <property type="evidence" value="ECO:0007669"/>
    <property type="project" value="UniProtKB-KW"/>
</dbReference>
<dbReference type="Pfam" id="PF00288">
    <property type="entry name" value="GHMP_kinases_N"/>
    <property type="match status" value="1"/>
</dbReference>
<evidence type="ECO:0000259" key="8">
    <source>
        <dbReference type="Pfam" id="PF08544"/>
    </source>
</evidence>
<dbReference type="GO" id="GO:0019287">
    <property type="term" value="P:isopentenyl diphosphate biosynthetic process, mevalonate pathway"/>
    <property type="evidence" value="ECO:0007669"/>
    <property type="project" value="UniProtKB-UniPathway"/>
</dbReference>